<keyword evidence="5 9" id="KW-0274">FAD</keyword>
<dbReference type="GO" id="GO:0071949">
    <property type="term" value="F:FAD binding"/>
    <property type="evidence" value="ECO:0007669"/>
    <property type="project" value="TreeGrafter"/>
</dbReference>
<evidence type="ECO:0000256" key="6">
    <source>
        <dbReference type="ARBA" id="ARBA00023002"/>
    </source>
</evidence>
<protein>
    <recommendedName>
        <fullName evidence="9">Methylenetetrahydrofolate reductase</fullName>
    </recommendedName>
</protein>
<keyword evidence="6 9" id="KW-0560">Oxidoreductase</keyword>
<dbReference type="AlphaFoldDB" id="A0A2C8F3P6"/>
<dbReference type="Pfam" id="PF02219">
    <property type="entry name" value="MTHFR"/>
    <property type="match status" value="1"/>
</dbReference>
<evidence type="ECO:0000256" key="4">
    <source>
        <dbReference type="ARBA" id="ARBA00022630"/>
    </source>
</evidence>
<evidence type="ECO:0000256" key="9">
    <source>
        <dbReference type="RuleBase" id="RU003862"/>
    </source>
</evidence>
<dbReference type="GO" id="GO:0009086">
    <property type="term" value="P:methionine biosynthetic process"/>
    <property type="evidence" value="ECO:0007669"/>
    <property type="project" value="TreeGrafter"/>
</dbReference>
<accession>A0A2C8F3P6</accession>
<dbReference type="Proteomes" id="UP000219215">
    <property type="component" value="Chromosome DPRO"/>
</dbReference>
<name>A0A2C8F3P6_9BACT</name>
<dbReference type="PANTHER" id="PTHR45754:SF3">
    <property type="entry name" value="METHYLENETETRAHYDROFOLATE REDUCTASE (NADPH)"/>
    <property type="match status" value="1"/>
</dbReference>
<keyword evidence="11" id="KW-1185">Reference proteome</keyword>
<evidence type="ECO:0000313" key="11">
    <source>
        <dbReference type="Proteomes" id="UP000219215"/>
    </source>
</evidence>
<dbReference type="Gene3D" id="3.20.20.220">
    <property type="match status" value="1"/>
</dbReference>
<dbReference type="UniPathway" id="UPA00193"/>
<comment type="similarity">
    <text evidence="3 9">Belongs to the methylenetetrahydrofolate reductase family.</text>
</comment>
<dbReference type="KEGG" id="pprf:DPRO_0157"/>
<proteinExistence type="inferred from homology"/>
<dbReference type="EMBL" id="LT907975">
    <property type="protein sequence ID" value="SOB57036.1"/>
    <property type="molecule type" value="Genomic_DNA"/>
</dbReference>
<dbReference type="CDD" id="cd00537">
    <property type="entry name" value="MTHFR"/>
    <property type="match status" value="1"/>
</dbReference>
<dbReference type="SUPFAM" id="SSF51730">
    <property type="entry name" value="FAD-linked oxidoreductase"/>
    <property type="match status" value="1"/>
</dbReference>
<evidence type="ECO:0000256" key="3">
    <source>
        <dbReference type="ARBA" id="ARBA00006743"/>
    </source>
</evidence>
<dbReference type="GO" id="GO:0106312">
    <property type="term" value="F:methylenetetrahydrofolate reductase (NADH) activity"/>
    <property type="evidence" value="ECO:0007669"/>
    <property type="project" value="UniProtKB-EC"/>
</dbReference>
<evidence type="ECO:0000256" key="8">
    <source>
        <dbReference type="ARBA" id="ARBA00048628"/>
    </source>
</evidence>
<reference evidence="11" key="1">
    <citation type="submission" date="2017-09" db="EMBL/GenBank/DDBJ databases">
        <authorList>
            <person name="Regsiter A."/>
            <person name="William W."/>
        </authorList>
    </citation>
    <scope>NUCLEOTIDE SEQUENCE [LARGE SCALE GENOMIC DNA]</scope>
    <source>
        <strain evidence="11">500-1</strain>
    </source>
</reference>
<dbReference type="GO" id="GO:0035999">
    <property type="term" value="P:tetrahydrofolate interconversion"/>
    <property type="evidence" value="ECO:0007669"/>
    <property type="project" value="UniProtKB-UniPathway"/>
</dbReference>
<dbReference type="OrthoDB" id="9812555at2"/>
<gene>
    <name evidence="10" type="ORF">DPRO_0157</name>
</gene>
<dbReference type="InterPro" id="IPR029041">
    <property type="entry name" value="FAD-linked_oxidoreductase-like"/>
</dbReference>
<dbReference type="GO" id="GO:0005829">
    <property type="term" value="C:cytosol"/>
    <property type="evidence" value="ECO:0007669"/>
    <property type="project" value="TreeGrafter"/>
</dbReference>
<dbReference type="InterPro" id="IPR003171">
    <property type="entry name" value="Mehydrof_redctse-like"/>
</dbReference>
<evidence type="ECO:0000313" key="10">
    <source>
        <dbReference type="EMBL" id="SOB57036.1"/>
    </source>
</evidence>
<sequence>MRVCDLIDKKSPFISLEFFPPKEKDAWPGFFDVVEKLKELAPLFASVTYGAGGGTQDNTLEIATRMKRDHGIEPITHLTSVGASAKRLDDFLLKLREANIENVLALRGDPPRGVEDFDFDKQEFRHATDVIEFISKRYPEMCVGGAAYPEPHFESPSIQSDLEMVNLKVQKGAKFLVTQLFFDNRLYFDYVERLKQMGSEVPVIPGILPIMSLKSAKFILSLCGAAIPGKFLSALEKAHEEGGDEAVYSLGMEYAIKQSQELLDGGAPGVHLYTLNRAKACLDIGRNLKIEERLERE</sequence>
<evidence type="ECO:0000256" key="7">
    <source>
        <dbReference type="ARBA" id="ARBA00034478"/>
    </source>
</evidence>
<keyword evidence="4 9" id="KW-0285">Flavoprotein</keyword>
<dbReference type="RefSeq" id="WP_097010352.1">
    <property type="nucleotide sequence ID" value="NZ_LT907975.1"/>
</dbReference>
<comment type="catalytic activity">
    <reaction evidence="8">
        <text>(6S)-5-methyl-5,6,7,8-tetrahydrofolate + NAD(+) = (6R)-5,10-methylene-5,6,7,8-tetrahydrofolate + NADH + H(+)</text>
        <dbReference type="Rhea" id="RHEA:19821"/>
        <dbReference type="ChEBI" id="CHEBI:15378"/>
        <dbReference type="ChEBI" id="CHEBI:15636"/>
        <dbReference type="ChEBI" id="CHEBI:18608"/>
        <dbReference type="ChEBI" id="CHEBI:57540"/>
        <dbReference type="ChEBI" id="CHEBI:57945"/>
        <dbReference type="EC" id="1.5.1.54"/>
    </reaction>
    <physiologicalReaction direction="right-to-left" evidence="8">
        <dbReference type="Rhea" id="RHEA:19823"/>
    </physiologicalReaction>
</comment>
<comment type="cofactor">
    <cofactor evidence="1 9">
        <name>FAD</name>
        <dbReference type="ChEBI" id="CHEBI:57692"/>
    </cofactor>
</comment>
<comment type="pathway">
    <text evidence="2 9">One-carbon metabolism; tetrahydrofolate interconversion.</text>
</comment>
<organism evidence="10 11">
    <name type="scientific">Pseudodesulfovibrio profundus</name>
    <dbReference type="NCBI Taxonomy" id="57320"/>
    <lineage>
        <taxon>Bacteria</taxon>
        <taxon>Pseudomonadati</taxon>
        <taxon>Thermodesulfobacteriota</taxon>
        <taxon>Desulfovibrionia</taxon>
        <taxon>Desulfovibrionales</taxon>
        <taxon>Desulfovibrionaceae</taxon>
    </lineage>
</organism>
<evidence type="ECO:0000256" key="1">
    <source>
        <dbReference type="ARBA" id="ARBA00001974"/>
    </source>
</evidence>
<evidence type="ECO:0000256" key="2">
    <source>
        <dbReference type="ARBA" id="ARBA00004777"/>
    </source>
</evidence>
<evidence type="ECO:0000256" key="5">
    <source>
        <dbReference type="ARBA" id="ARBA00022827"/>
    </source>
</evidence>
<dbReference type="PANTHER" id="PTHR45754">
    <property type="entry name" value="METHYLENETETRAHYDROFOLATE REDUCTASE"/>
    <property type="match status" value="1"/>
</dbReference>
<comment type="pathway">
    <text evidence="7">Amino-acid biosynthesis; L-methionine biosynthesis via de novo pathway.</text>
</comment>